<dbReference type="PANTHER" id="PTHR32309">
    <property type="entry name" value="TYROSINE-PROTEIN KINASE"/>
    <property type="match status" value="1"/>
</dbReference>
<keyword evidence="10" id="KW-1185">Reference proteome</keyword>
<dbReference type="Pfam" id="PF02706">
    <property type="entry name" value="Wzz"/>
    <property type="match status" value="1"/>
</dbReference>
<dbReference type="GO" id="GO:0005886">
    <property type="term" value="C:plasma membrane"/>
    <property type="evidence" value="ECO:0007669"/>
    <property type="project" value="UniProtKB-SubCell"/>
</dbReference>
<dbReference type="Pfam" id="PF01656">
    <property type="entry name" value="CbiA"/>
    <property type="match status" value="1"/>
</dbReference>
<dbReference type="EMBL" id="LLXZ01000010">
    <property type="protein sequence ID" value="KRR14833.1"/>
    <property type="molecule type" value="Genomic_DNA"/>
</dbReference>
<feature type="domain" description="CobQ/CobB/MinD/ParA nucleotide binding" evidence="7">
    <location>
        <begin position="331"/>
        <end position="496"/>
    </location>
</feature>
<proteinExistence type="predicted"/>
<organism evidence="9 10">
    <name type="scientific">Bradyrhizobium jicamae</name>
    <dbReference type="NCBI Taxonomy" id="280332"/>
    <lineage>
        <taxon>Bacteria</taxon>
        <taxon>Pseudomonadati</taxon>
        <taxon>Pseudomonadota</taxon>
        <taxon>Alphaproteobacteria</taxon>
        <taxon>Hyphomicrobiales</taxon>
        <taxon>Nitrobacteraceae</taxon>
        <taxon>Bradyrhizobium</taxon>
    </lineage>
</organism>
<dbReference type="InterPro" id="IPR003856">
    <property type="entry name" value="LPS_length_determ_N"/>
</dbReference>
<accession>A0A0R3M4G1</accession>
<evidence type="ECO:0000256" key="6">
    <source>
        <dbReference type="SAM" id="Phobius"/>
    </source>
</evidence>
<evidence type="ECO:0000259" key="7">
    <source>
        <dbReference type="Pfam" id="PF01656"/>
    </source>
</evidence>
<dbReference type="PANTHER" id="PTHR32309:SF13">
    <property type="entry name" value="FERRIC ENTEROBACTIN TRANSPORT PROTEIN FEPE"/>
    <property type="match status" value="1"/>
</dbReference>
<keyword evidence="4 6" id="KW-1133">Transmembrane helix</keyword>
<feature type="transmembrane region" description="Helical" evidence="6">
    <location>
        <begin position="235"/>
        <end position="257"/>
    </location>
</feature>
<dbReference type="InterPro" id="IPR027417">
    <property type="entry name" value="P-loop_NTPase"/>
</dbReference>
<comment type="subcellular location">
    <subcellularLocation>
        <location evidence="1">Cell membrane</location>
        <topology evidence="1">Multi-pass membrane protein</topology>
    </subcellularLocation>
</comment>
<keyword evidence="2" id="KW-1003">Cell membrane</keyword>
<evidence type="ECO:0008006" key="11">
    <source>
        <dbReference type="Google" id="ProtNLM"/>
    </source>
</evidence>
<protein>
    <recommendedName>
        <fullName evidence="11">Polysaccharide chain length determinant N-terminal domain-containing protein</fullName>
    </recommendedName>
</protein>
<dbReference type="Gene3D" id="3.40.50.300">
    <property type="entry name" value="P-loop containing nucleotide triphosphate hydrolases"/>
    <property type="match status" value="1"/>
</dbReference>
<dbReference type="RefSeq" id="WP_057833692.1">
    <property type="nucleotide sequence ID" value="NZ_LLXZ01000010.1"/>
</dbReference>
<comment type="caution">
    <text evidence="9">The sequence shown here is derived from an EMBL/GenBank/DDBJ whole genome shotgun (WGS) entry which is preliminary data.</text>
</comment>
<name>A0A0R3M4G1_9BRAD</name>
<evidence type="ECO:0000256" key="3">
    <source>
        <dbReference type="ARBA" id="ARBA00022692"/>
    </source>
</evidence>
<dbReference type="STRING" id="280332.CQ12_28615"/>
<keyword evidence="3 6" id="KW-0812">Transmembrane</keyword>
<evidence type="ECO:0000256" key="5">
    <source>
        <dbReference type="ARBA" id="ARBA00023136"/>
    </source>
</evidence>
<feature type="transmembrane region" description="Helical" evidence="6">
    <location>
        <begin position="40"/>
        <end position="58"/>
    </location>
</feature>
<keyword evidence="5 6" id="KW-0472">Membrane</keyword>
<dbReference type="InterPro" id="IPR050445">
    <property type="entry name" value="Bact_polysacc_biosynth/exp"/>
</dbReference>
<reference evidence="9 10" key="1">
    <citation type="submission" date="2014-03" db="EMBL/GenBank/DDBJ databases">
        <title>Bradyrhizobium valentinum sp. nov., isolated from effective nodules of Lupinus mariae-josephae, a lupine endemic of basic-lime soils in Eastern Spain.</title>
        <authorList>
            <person name="Duran D."/>
            <person name="Rey L."/>
            <person name="Navarro A."/>
            <person name="Busquets A."/>
            <person name="Imperial J."/>
            <person name="Ruiz-Argueso T."/>
        </authorList>
    </citation>
    <scope>NUCLEOTIDE SEQUENCE [LARGE SCALE GENOMIC DNA]</scope>
    <source>
        <strain evidence="9 10">PAC68</strain>
    </source>
</reference>
<sequence>MLKETRQRHLQMARPMLDVEDGHVLAIPPGFGSLVRHKRLILQVTAFFVVLAVLFSLYRNDSYTAITKLLIDNKSLQLGRQDAVFARSEVDVPLIQNQIELLRSEEIANRVIDALKLIDDPEFLAASGLFGSSNALRSEEQQRRRALDSFKRRLYVGRVGDSYTLEIRFTARTPDQASNIANQIAVEYINFVASLNAKVAQSASSWLRTRMAGMGPNATVITAATAPIRKDGPSAIVVLCAAILVGSIFGITAAFAADLLDRTIRTPNQASLATGAECFGIAPLLSDQNVTFNAIRNPRSFLTHAIRRSLAAIRDQPNTKVIGVTSMLPREGKTEIAANLAQLAAATGSRVLLVDAATNSGRLSQLLAPKAQTGLVDLLAKSSSLGNVLWAVSESNLRFLPLGQMPTASASPLSSISALSHVLSEATPLFDLIIVDLPPATPMADVREAAGAFDGFLLVIEWGRTSRDVLESVMSGQEEFMQKVLGTILNKVNVRRLRTYDAALAAFFDQTKFARPANGSADSRRVTWLNAKAEKKRRGQ</sequence>
<dbReference type="AlphaFoldDB" id="A0A0R3M4G1"/>
<gene>
    <name evidence="9" type="ORF">CQ12_28615</name>
</gene>
<dbReference type="SUPFAM" id="SSF52540">
    <property type="entry name" value="P-loop containing nucleoside triphosphate hydrolases"/>
    <property type="match status" value="1"/>
</dbReference>
<evidence type="ECO:0000256" key="1">
    <source>
        <dbReference type="ARBA" id="ARBA00004651"/>
    </source>
</evidence>
<dbReference type="GO" id="GO:0004713">
    <property type="term" value="F:protein tyrosine kinase activity"/>
    <property type="evidence" value="ECO:0007669"/>
    <property type="project" value="TreeGrafter"/>
</dbReference>
<evidence type="ECO:0000259" key="8">
    <source>
        <dbReference type="Pfam" id="PF02706"/>
    </source>
</evidence>
<evidence type="ECO:0000313" key="9">
    <source>
        <dbReference type="EMBL" id="KRR14833.1"/>
    </source>
</evidence>
<dbReference type="Proteomes" id="UP000050863">
    <property type="component" value="Unassembled WGS sequence"/>
</dbReference>
<evidence type="ECO:0000313" key="10">
    <source>
        <dbReference type="Proteomes" id="UP000050863"/>
    </source>
</evidence>
<feature type="domain" description="Polysaccharide chain length determinant N-terminal" evidence="8">
    <location>
        <begin position="31"/>
        <end position="115"/>
    </location>
</feature>
<dbReference type="OrthoDB" id="230260at2"/>
<dbReference type="InterPro" id="IPR002586">
    <property type="entry name" value="CobQ/CobB/MinD/ParA_Nub-bd_dom"/>
</dbReference>
<evidence type="ECO:0000256" key="2">
    <source>
        <dbReference type="ARBA" id="ARBA00022475"/>
    </source>
</evidence>
<evidence type="ECO:0000256" key="4">
    <source>
        <dbReference type="ARBA" id="ARBA00022989"/>
    </source>
</evidence>